<evidence type="ECO:0000256" key="2">
    <source>
        <dbReference type="ARBA" id="ARBA00023157"/>
    </source>
</evidence>
<dbReference type="GO" id="GO:0005615">
    <property type="term" value="C:extracellular space"/>
    <property type="evidence" value="ECO:0007669"/>
    <property type="project" value="TreeGrafter"/>
</dbReference>
<dbReference type="InterPro" id="IPR011641">
    <property type="entry name" value="Tyr-kin_ephrin_A/B_rcpt-like"/>
</dbReference>
<dbReference type="Pfam" id="PF02494">
    <property type="entry name" value="HYR"/>
    <property type="match status" value="2"/>
</dbReference>
<dbReference type="Gene3D" id="2.10.50.10">
    <property type="entry name" value="Tumor Necrosis Factor Receptor, subunit A, domain 2"/>
    <property type="match status" value="3"/>
</dbReference>
<evidence type="ECO:0000259" key="6">
    <source>
        <dbReference type="PROSITE" id="PS50923"/>
    </source>
</evidence>
<dbReference type="AlphaFoldDB" id="A0AAN9BTR1"/>
<evidence type="ECO:0000256" key="4">
    <source>
        <dbReference type="SAM" id="MobiDB-lite"/>
    </source>
</evidence>
<dbReference type="FunFam" id="2.10.50.10:FF:000018">
    <property type="entry name" value="Sushi, von Willebrand factor type A, EGF and pentraxin domain-containing 1"/>
    <property type="match status" value="1"/>
</dbReference>
<dbReference type="InterPro" id="IPR009030">
    <property type="entry name" value="Growth_fac_rcpt_cys_sf"/>
</dbReference>
<comment type="caution">
    <text evidence="7">The sequence shown here is derived from an EMBL/GenBank/DDBJ whole genome shotgun (WGS) entry which is preliminary data.</text>
</comment>
<dbReference type="InterPro" id="IPR000436">
    <property type="entry name" value="Sushi_SCR_CCP_dom"/>
</dbReference>
<dbReference type="InterPro" id="IPR052071">
    <property type="entry name" value="SCUB_EGF-like_domain"/>
</dbReference>
<name>A0AAN9BTR1_9CAEN</name>
<sequence length="1099" mass="119969">MTETKITKGPTGYLDIAWPLFLIEVEDKMEGSFTNITCIDEVHLDINSKVNEVMRDFIALIGHTVCLNASDVTLELKSGNIRFRGAKARIFIQFSLKYRSSHPESVESCASEFKVHLLQELPQRFQRVSEEVVPSLCTELTYVRGDTNVTRSSWDCPKGYQLEVNLFVCQRISSTPFSSLPSATPTPSATAPPTPVNTIPRMTLTFQATFTQVTHRPRHGMEACISEYNAGLMGLLRDLESHVQSRDGSCPDIYVDITRNLSLAVHGSNTLKATAQVMLLPMAKVVTLPDMHRCAGYITSRFRSPEKHLPNVTLPGYYLHNCSSIVLNPAELTSDGERIVFSCAERYVYDAFNFLCIDETRPSHKVEIDMTIEDLAPQNKCREAVEAATKWLSQQVVEDTHSRLYAGRLCNVSTVGDRVVQLPRNSALSLDVSRATISIPFVLLSIHGESAPVEKCRALLYSHLALSLGDPVISMMRNVTRACPDAVAPLNYTRAAEEWGCFVGRVYNAQTHSCDKFGALEESITKTKGLMSERRRRDTRNEKDDIRPYWNTSLPACQDREAPAFQGCPKTSIEVNLGGNGPVPATFTLPTVSDNSGGALTVTYQPPEFRLPYTFRENMTVNMTAVDPAGNRAVCRISVKLLDVTPPKVQCPRGVYRHHYSSEGGSTVAVVYPAGVVNATDYGGISHTVYDPLPGTMKEVLKMFNVTATVLDFSGNAASCSFSYIAGTNRCALWELPIPADGQGQRSCSPDIEGSVGFGKSCQVSCPRGYDFISPPPLQYVCINGSTWNPNNSVPQCGALFSTNFDFNLTLNFTYEGEVSGECLERVSDDILSELRPFFVATCANHSQSVNLTITHMAMKSGPFFVLKMRVSITLKSGVTNGAAKKCGTQILANIDEFNPKVAVDNCFNATFLPPSEPQGEATCFPGFAHVGEFCLECPSGSYMDADGKRCEQCPMGQYQNASAQIACDLCPNGSHTLLPGARSLSHCLEFCSAGYFSTTGLSPCHPCPVGEHQSAVRQTSCQPCDNGYSTVSEGATSSADCKRECWTGYYSSTGLATCTPCPIHHYSDVLGAIACTECPPNKVTNSTASESSGDCLGR</sequence>
<evidence type="ECO:0000259" key="5">
    <source>
        <dbReference type="PROSITE" id="PS50825"/>
    </source>
</evidence>
<gene>
    <name evidence="7" type="ORF">V1264_011028</name>
</gene>
<dbReference type="GO" id="GO:0007165">
    <property type="term" value="P:signal transduction"/>
    <property type="evidence" value="ECO:0007669"/>
    <property type="project" value="TreeGrafter"/>
</dbReference>
<evidence type="ECO:0000256" key="3">
    <source>
        <dbReference type="PROSITE-ProRule" id="PRU00302"/>
    </source>
</evidence>
<dbReference type="SMART" id="SM01411">
    <property type="entry name" value="Ephrin_rec_like"/>
    <property type="match status" value="3"/>
</dbReference>
<dbReference type="PANTHER" id="PTHR24046">
    <property type="entry name" value="SIGNAL PEPTIDE, CUB AND EGF-LIKE DOMAIN-CONTAINING"/>
    <property type="match status" value="1"/>
</dbReference>
<dbReference type="GO" id="GO:0009986">
    <property type="term" value="C:cell surface"/>
    <property type="evidence" value="ECO:0007669"/>
    <property type="project" value="TreeGrafter"/>
</dbReference>
<evidence type="ECO:0000313" key="7">
    <source>
        <dbReference type="EMBL" id="KAK7111387.1"/>
    </source>
</evidence>
<feature type="compositionally biased region" description="Low complexity" evidence="4">
    <location>
        <begin position="177"/>
        <end position="189"/>
    </location>
</feature>
<organism evidence="7 8">
    <name type="scientific">Littorina saxatilis</name>
    <dbReference type="NCBI Taxonomy" id="31220"/>
    <lineage>
        <taxon>Eukaryota</taxon>
        <taxon>Metazoa</taxon>
        <taxon>Spiralia</taxon>
        <taxon>Lophotrochozoa</taxon>
        <taxon>Mollusca</taxon>
        <taxon>Gastropoda</taxon>
        <taxon>Caenogastropoda</taxon>
        <taxon>Littorinimorpha</taxon>
        <taxon>Littorinoidea</taxon>
        <taxon>Littorinidae</taxon>
        <taxon>Littorina</taxon>
    </lineage>
</organism>
<dbReference type="PROSITE" id="PS50923">
    <property type="entry name" value="SUSHI"/>
    <property type="match status" value="1"/>
</dbReference>
<evidence type="ECO:0000256" key="1">
    <source>
        <dbReference type="ARBA" id="ARBA00022737"/>
    </source>
</evidence>
<keyword evidence="2" id="KW-1015">Disulfide bond</keyword>
<accession>A0AAN9BTR1</accession>
<keyword evidence="8" id="KW-1185">Reference proteome</keyword>
<dbReference type="EMBL" id="JBAMIC010000002">
    <property type="protein sequence ID" value="KAK7111387.1"/>
    <property type="molecule type" value="Genomic_DNA"/>
</dbReference>
<dbReference type="PANTHER" id="PTHR24046:SF5">
    <property type="entry name" value="EGF-LIKE DOMAIN-CONTAINING PROTEIN"/>
    <property type="match status" value="1"/>
</dbReference>
<dbReference type="InterPro" id="IPR003410">
    <property type="entry name" value="HYR_dom"/>
</dbReference>
<reference evidence="7 8" key="1">
    <citation type="submission" date="2024-02" db="EMBL/GenBank/DDBJ databases">
        <title>Chromosome-scale genome assembly of the rough periwinkle Littorina saxatilis.</title>
        <authorList>
            <person name="De Jode A."/>
            <person name="Faria R."/>
            <person name="Formenti G."/>
            <person name="Sims Y."/>
            <person name="Smith T.P."/>
            <person name="Tracey A."/>
            <person name="Wood J.M.D."/>
            <person name="Zagrodzka Z.B."/>
            <person name="Johannesson K."/>
            <person name="Butlin R.K."/>
            <person name="Leder E.H."/>
        </authorList>
    </citation>
    <scope>NUCLEOTIDE SEQUENCE [LARGE SCALE GENOMIC DNA]</scope>
    <source>
        <strain evidence="7">Snail1</strain>
        <tissue evidence="7">Muscle</tissue>
    </source>
</reference>
<proteinExistence type="predicted"/>
<dbReference type="PROSITE" id="PS50825">
    <property type="entry name" value="HYR"/>
    <property type="match status" value="1"/>
</dbReference>
<dbReference type="SUPFAM" id="SSF57184">
    <property type="entry name" value="Growth factor receptor domain"/>
    <property type="match status" value="2"/>
</dbReference>
<comment type="caution">
    <text evidence="3">Lacks conserved residue(s) required for the propagation of feature annotation.</text>
</comment>
<keyword evidence="1" id="KW-0677">Repeat</keyword>
<feature type="domain" description="HYR" evidence="5">
    <location>
        <begin position="558"/>
        <end position="643"/>
    </location>
</feature>
<protein>
    <submittedName>
        <fullName evidence="7">Uncharacterized protein</fullName>
    </submittedName>
</protein>
<feature type="region of interest" description="Disordered" evidence="4">
    <location>
        <begin position="177"/>
        <end position="196"/>
    </location>
</feature>
<feature type="domain" description="Sushi" evidence="6">
    <location>
        <begin position="746"/>
        <end position="799"/>
    </location>
</feature>
<dbReference type="Proteomes" id="UP001374579">
    <property type="component" value="Unassembled WGS sequence"/>
</dbReference>
<evidence type="ECO:0000313" key="8">
    <source>
        <dbReference type="Proteomes" id="UP001374579"/>
    </source>
</evidence>
<dbReference type="Pfam" id="PF07699">
    <property type="entry name" value="Ephrin_rec_like"/>
    <property type="match status" value="3"/>
</dbReference>
<keyword evidence="3" id="KW-0768">Sushi</keyword>